<reference evidence="10 11" key="1">
    <citation type="submission" date="2019-01" db="EMBL/GenBank/DDBJ databases">
        <title>Genome sequencing of strain DFW100M-13.</title>
        <authorList>
            <person name="Heo J."/>
            <person name="Kim S.-J."/>
            <person name="Kim J.-S."/>
            <person name="Hong S.-B."/>
            <person name="Kwon S.-W."/>
        </authorList>
    </citation>
    <scope>NUCLEOTIDE SEQUENCE [LARGE SCALE GENOMIC DNA]</scope>
    <source>
        <strain evidence="10 11">DFW100M-13</strain>
    </source>
</reference>
<feature type="domain" description="OmpA-like" evidence="9">
    <location>
        <begin position="131"/>
        <end position="251"/>
    </location>
</feature>
<evidence type="ECO:0000256" key="5">
    <source>
        <dbReference type="ARBA" id="ARBA00022989"/>
    </source>
</evidence>
<dbReference type="Proteomes" id="UP000293995">
    <property type="component" value="Chromosome"/>
</dbReference>
<dbReference type="PANTHER" id="PTHR30329">
    <property type="entry name" value="STATOR ELEMENT OF FLAGELLAR MOTOR COMPLEX"/>
    <property type="match status" value="1"/>
</dbReference>
<evidence type="ECO:0000313" key="10">
    <source>
        <dbReference type="EMBL" id="QAY60067.1"/>
    </source>
</evidence>
<keyword evidence="5 8" id="KW-1133">Transmembrane helix</keyword>
<dbReference type="InterPro" id="IPR025713">
    <property type="entry name" value="MotB-like_N_dom"/>
</dbReference>
<feature type="transmembrane region" description="Helical" evidence="8">
    <location>
        <begin position="21"/>
        <end position="42"/>
    </location>
</feature>
<dbReference type="PROSITE" id="PS51123">
    <property type="entry name" value="OMPA_2"/>
    <property type="match status" value="1"/>
</dbReference>
<protein>
    <recommendedName>
        <fullName evidence="9">OmpA-like domain-containing protein</fullName>
    </recommendedName>
</protein>
<dbReference type="SUPFAM" id="SSF103088">
    <property type="entry name" value="OmpA-like"/>
    <property type="match status" value="1"/>
</dbReference>
<name>A0A4P6EIR6_9MICO</name>
<organism evidence="10 11">
    <name type="scientific">Microbacterium protaetiae</name>
    <dbReference type="NCBI Taxonomy" id="2509458"/>
    <lineage>
        <taxon>Bacteria</taxon>
        <taxon>Bacillati</taxon>
        <taxon>Actinomycetota</taxon>
        <taxon>Actinomycetes</taxon>
        <taxon>Micrococcales</taxon>
        <taxon>Microbacteriaceae</taxon>
        <taxon>Microbacterium</taxon>
    </lineage>
</organism>
<proteinExistence type="inferred from homology"/>
<keyword evidence="11" id="KW-1185">Reference proteome</keyword>
<keyword evidence="3" id="KW-1003">Cell membrane</keyword>
<dbReference type="GO" id="GO:0005886">
    <property type="term" value="C:plasma membrane"/>
    <property type="evidence" value="ECO:0007669"/>
    <property type="project" value="UniProtKB-SubCell"/>
</dbReference>
<evidence type="ECO:0000256" key="2">
    <source>
        <dbReference type="ARBA" id="ARBA00008914"/>
    </source>
</evidence>
<dbReference type="InterPro" id="IPR050330">
    <property type="entry name" value="Bact_OuterMem_StrucFunc"/>
</dbReference>
<dbReference type="InterPro" id="IPR006665">
    <property type="entry name" value="OmpA-like"/>
</dbReference>
<dbReference type="RefSeq" id="WP_129388709.1">
    <property type="nucleotide sequence ID" value="NZ_CP035494.1"/>
</dbReference>
<dbReference type="CDD" id="cd07185">
    <property type="entry name" value="OmpA_C-like"/>
    <property type="match status" value="1"/>
</dbReference>
<gene>
    <name evidence="10" type="ORF">ET475_08745</name>
</gene>
<dbReference type="Gene3D" id="3.30.1330.60">
    <property type="entry name" value="OmpA-like domain"/>
    <property type="match status" value="1"/>
</dbReference>
<dbReference type="InterPro" id="IPR036737">
    <property type="entry name" value="OmpA-like_sf"/>
</dbReference>
<evidence type="ECO:0000313" key="11">
    <source>
        <dbReference type="Proteomes" id="UP000293995"/>
    </source>
</evidence>
<sequence>MSARRRRRTVPEEPHGPDERWMASYLDMVTVLMCMFIVLFAMSTVDAEKFVALSNSLATGFGQHSSNTVDTAEGVVVPPELLDQNAQGFADIELQAARAEFDELSALRDKLRAALEEEGLTDTATLTIDERGLTIGLVSAETFFATNSTVLSTRAVTVLDALGGVLSDIPNQISVEGHADHRAAAAPFPTNWELSAERSTQVLRYLVEDRGLDPGHVKAVGYGDAHPVADGSTTSALAQNRRVDIVVLSDATEGVRRLLPQLQAAQKTS</sequence>
<keyword evidence="6 7" id="KW-0472">Membrane</keyword>
<evidence type="ECO:0000256" key="1">
    <source>
        <dbReference type="ARBA" id="ARBA00004162"/>
    </source>
</evidence>
<comment type="similarity">
    <text evidence="2">Belongs to the MotB family.</text>
</comment>
<evidence type="ECO:0000259" key="9">
    <source>
        <dbReference type="PROSITE" id="PS51123"/>
    </source>
</evidence>
<accession>A0A4P6EIR6</accession>
<evidence type="ECO:0000256" key="4">
    <source>
        <dbReference type="ARBA" id="ARBA00022692"/>
    </source>
</evidence>
<dbReference type="AlphaFoldDB" id="A0A4P6EIR6"/>
<dbReference type="EMBL" id="CP035494">
    <property type="protein sequence ID" value="QAY60067.1"/>
    <property type="molecule type" value="Genomic_DNA"/>
</dbReference>
<evidence type="ECO:0000256" key="6">
    <source>
        <dbReference type="ARBA" id="ARBA00023136"/>
    </source>
</evidence>
<dbReference type="Pfam" id="PF13677">
    <property type="entry name" value="MotB_plug"/>
    <property type="match status" value="1"/>
</dbReference>
<dbReference type="Pfam" id="PF00691">
    <property type="entry name" value="OmpA"/>
    <property type="match status" value="1"/>
</dbReference>
<evidence type="ECO:0000256" key="3">
    <source>
        <dbReference type="ARBA" id="ARBA00022475"/>
    </source>
</evidence>
<evidence type="ECO:0000256" key="7">
    <source>
        <dbReference type="PROSITE-ProRule" id="PRU00473"/>
    </source>
</evidence>
<dbReference type="OrthoDB" id="9815217at2"/>
<keyword evidence="4 8" id="KW-0812">Transmembrane</keyword>
<dbReference type="PANTHER" id="PTHR30329:SF21">
    <property type="entry name" value="LIPOPROTEIN YIAD-RELATED"/>
    <property type="match status" value="1"/>
</dbReference>
<dbReference type="KEGG" id="mprt:ET475_08745"/>
<comment type="subcellular location">
    <subcellularLocation>
        <location evidence="1">Cell membrane</location>
        <topology evidence="1">Single-pass membrane protein</topology>
    </subcellularLocation>
</comment>
<evidence type="ECO:0000256" key="8">
    <source>
        <dbReference type="SAM" id="Phobius"/>
    </source>
</evidence>